<proteinExistence type="predicted"/>
<dbReference type="GeneID" id="83201761"/>
<dbReference type="Proteomes" id="UP001150941">
    <property type="component" value="Unassembled WGS sequence"/>
</dbReference>
<protein>
    <submittedName>
        <fullName evidence="1">Uncharacterized protein</fullName>
    </submittedName>
</protein>
<organism evidence="1 2">
    <name type="scientific">Penicillium chermesinum</name>
    <dbReference type="NCBI Taxonomy" id="63820"/>
    <lineage>
        <taxon>Eukaryota</taxon>
        <taxon>Fungi</taxon>
        <taxon>Dikarya</taxon>
        <taxon>Ascomycota</taxon>
        <taxon>Pezizomycotina</taxon>
        <taxon>Eurotiomycetes</taxon>
        <taxon>Eurotiomycetidae</taxon>
        <taxon>Eurotiales</taxon>
        <taxon>Aspergillaceae</taxon>
        <taxon>Penicillium</taxon>
    </lineage>
</organism>
<gene>
    <name evidence="1" type="ORF">N7468_005161</name>
</gene>
<comment type="caution">
    <text evidence="1">The sequence shown here is derived from an EMBL/GenBank/DDBJ whole genome shotgun (WGS) entry which is preliminary data.</text>
</comment>
<evidence type="ECO:0000313" key="2">
    <source>
        <dbReference type="Proteomes" id="UP001150941"/>
    </source>
</evidence>
<keyword evidence="2" id="KW-1185">Reference proteome</keyword>
<dbReference type="AlphaFoldDB" id="A0A9W9NYW4"/>
<name>A0A9W9NYW4_9EURO</name>
<evidence type="ECO:0000313" key="1">
    <source>
        <dbReference type="EMBL" id="KAJ5232205.1"/>
    </source>
</evidence>
<accession>A0A9W9NYW4</accession>
<dbReference type="RefSeq" id="XP_058330198.1">
    <property type="nucleotide sequence ID" value="XM_058474458.1"/>
</dbReference>
<reference evidence="1" key="2">
    <citation type="journal article" date="2023" name="IMA Fungus">
        <title>Comparative genomic study of the Penicillium genus elucidates a diverse pangenome and 15 lateral gene transfer events.</title>
        <authorList>
            <person name="Petersen C."/>
            <person name="Sorensen T."/>
            <person name="Nielsen M.R."/>
            <person name="Sondergaard T.E."/>
            <person name="Sorensen J.L."/>
            <person name="Fitzpatrick D.A."/>
            <person name="Frisvad J.C."/>
            <person name="Nielsen K.L."/>
        </authorList>
    </citation>
    <scope>NUCLEOTIDE SEQUENCE</scope>
    <source>
        <strain evidence="1">IBT 19713</strain>
    </source>
</reference>
<reference evidence="1" key="1">
    <citation type="submission" date="2022-11" db="EMBL/GenBank/DDBJ databases">
        <authorList>
            <person name="Petersen C."/>
        </authorList>
    </citation>
    <scope>NUCLEOTIDE SEQUENCE</scope>
    <source>
        <strain evidence="1">IBT 19713</strain>
    </source>
</reference>
<sequence length="141" mass="15268">MFHEGRISKIASRVVPLRCLTVVIVIMAVAETLGPAERRAGCEALPNRRIDHAVREQNQGNGLPAFDAARGEMEPKNSIPSKKLVNTVQQSNAVLSIDEAVLTNSDAEPASYALGQGCRLVIDWGGPGWHSDFHGQEERAV</sequence>
<dbReference type="EMBL" id="JAPQKS010000004">
    <property type="protein sequence ID" value="KAJ5232205.1"/>
    <property type="molecule type" value="Genomic_DNA"/>
</dbReference>